<evidence type="ECO:0000256" key="3">
    <source>
        <dbReference type="ARBA" id="ARBA00022840"/>
    </source>
</evidence>
<keyword evidence="3" id="KW-0067">ATP-binding</keyword>
<feature type="domain" description="Bacterial type II secretion system protein E" evidence="4">
    <location>
        <begin position="350"/>
        <end position="364"/>
    </location>
</feature>
<dbReference type="GO" id="GO:0005886">
    <property type="term" value="C:plasma membrane"/>
    <property type="evidence" value="ECO:0007669"/>
    <property type="project" value="TreeGrafter"/>
</dbReference>
<reference evidence="6" key="1">
    <citation type="submission" date="2017-09" db="EMBL/GenBank/DDBJ databases">
        <title>Depth-based differentiation of microbial function through sediment-hosted aquifers and enrichment of novel symbionts in the deep terrestrial subsurface.</title>
        <authorList>
            <person name="Probst A.J."/>
            <person name="Ladd B."/>
            <person name="Jarett J.K."/>
            <person name="Geller-Mcgrath D.E."/>
            <person name="Sieber C.M.K."/>
            <person name="Emerson J.B."/>
            <person name="Anantharaman K."/>
            <person name="Thomas B.C."/>
            <person name="Malmstrom R."/>
            <person name="Stieglmeier M."/>
            <person name="Klingl A."/>
            <person name="Woyke T."/>
            <person name="Ryan C.M."/>
            <person name="Banfield J.F."/>
        </authorList>
    </citation>
    <scope>NUCLEOTIDE SEQUENCE [LARGE SCALE GENOMIC DNA]</scope>
</reference>
<dbReference type="InterPro" id="IPR001482">
    <property type="entry name" value="T2SS/T4SS_dom"/>
</dbReference>
<gene>
    <name evidence="5" type="ORF">COS38_02120</name>
</gene>
<dbReference type="EMBL" id="PEUM01000059">
    <property type="protein sequence ID" value="PIV25329.1"/>
    <property type="molecule type" value="Genomic_DNA"/>
</dbReference>
<proteinExistence type="inferred from homology"/>
<protein>
    <submittedName>
        <fullName evidence="5">Type II secretion system protein GspE</fullName>
    </submittedName>
</protein>
<comment type="similarity">
    <text evidence="1">Belongs to the GSP E family.</text>
</comment>
<dbReference type="Gene3D" id="3.30.450.90">
    <property type="match status" value="1"/>
</dbReference>
<evidence type="ECO:0000256" key="2">
    <source>
        <dbReference type="ARBA" id="ARBA00022741"/>
    </source>
</evidence>
<dbReference type="PROSITE" id="PS00662">
    <property type="entry name" value="T2SP_E"/>
    <property type="match status" value="1"/>
</dbReference>
<dbReference type="PANTHER" id="PTHR30258">
    <property type="entry name" value="TYPE II SECRETION SYSTEM PROTEIN GSPE-RELATED"/>
    <property type="match status" value="1"/>
</dbReference>
<evidence type="ECO:0000313" key="5">
    <source>
        <dbReference type="EMBL" id="PIV25329.1"/>
    </source>
</evidence>
<dbReference type="InterPro" id="IPR027417">
    <property type="entry name" value="P-loop_NTPase"/>
</dbReference>
<sequence>MSDLSGQIRSIKHAQEEQATKNQAQVWQMPYVNLSGYPVNQEALLKTKKADWEKLGIVPYLKVGQIIKVATAIQPSPSITNFLKSLFSDSEIEFSLCSRTSLDEALSLYDGYVKAQASHKLQQTKKTGVQFAKMIKKLEDVAINIRKVSTSELLDLVVNGAVITGSSDVHLEPTKNNCRLRFRIDGILKDTATLSSEQYRAILSRIKNLAEIKLDINAKPQDGRFSMTASGKPIDIRVSTMPGPDGENVVMRLLLSESQLLQLKDLDFSPEIFKLIQGAISQPNGMILNTGPTGSGKTTTLYAILSELNKPPVKIITIEDPIEYKIPGIDQTQVDALAGYTFSNALSSAVRQDPDILMVGEIRDTDTAKIALQASLTGHLVLSTLHTNTASGAIPRLLDMGIEPYLLAGSINLIIAQRLVRRICQNCAGKNPKCEVCQGSGYKGRVPIVEALLPSTEFNELITRKASIEEFENKAKALGMKTMLADGMEKVSQGITTKEEIDRVTE</sequence>
<name>A0A2M7CI80_9BACT</name>
<evidence type="ECO:0000259" key="4">
    <source>
        <dbReference type="PROSITE" id="PS00662"/>
    </source>
</evidence>
<comment type="caution">
    <text evidence="5">The sequence shown here is derived from an EMBL/GenBank/DDBJ whole genome shotgun (WGS) entry which is preliminary data.</text>
</comment>
<dbReference type="PANTHER" id="PTHR30258:SF3">
    <property type="entry name" value="SLL1921 PROTEIN"/>
    <property type="match status" value="1"/>
</dbReference>
<dbReference type="GO" id="GO:0005524">
    <property type="term" value="F:ATP binding"/>
    <property type="evidence" value="ECO:0007669"/>
    <property type="project" value="UniProtKB-KW"/>
</dbReference>
<organism evidence="5 6">
    <name type="scientific">Candidatus Berkelbacteria bacterium CG03_land_8_20_14_0_80_40_36</name>
    <dbReference type="NCBI Taxonomy" id="1974509"/>
    <lineage>
        <taxon>Bacteria</taxon>
        <taxon>Candidatus Berkelbacteria</taxon>
    </lineage>
</organism>
<dbReference type="Pfam" id="PF00437">
    <property type="entry name" value="T2SSE"/>
    <property type="match status" value="1"/>
</dbReference>
<dbReference type="SUPFAM" id="SSF52540">
    <property type="entry name" value="P-loop containing nucleoside triphosphate hydrolases"/>
    <property type="match status" value="1"/>
</dbReference>
<dbReference type="AlphaFoldDB" id="A0A2M7CI80"/>
<keyword evidence="2" id="KW-0547">Nucleotide-binding</keyword>
<evidence type="ECO:0000256" key="1">
    <source>
        <dbReference type="ARBA" id="ARBA00006611"/>
    </source>
</evidence>
<dbReference type="Proteomes" id="UP000229966">
    <property type="component" value="Unassembled WGS sequence"/>
</dbReference>
<evidence type="ECO:0000313" key="6">
    <source>
        <dbReference type="Proteomes" id="UP000229966"/>
    </source>
</evidence>
<accession>A0A2M7CI80</accession>
<dbReference type="CDD" id="cd01129">
    <property type="entry name" value="PulE-GspE-like"/>
    <property type="match status" value="1"/>
</dbReference>
<dbReference type="Gene3D" id="3.40.50.300">
    <property type="entry name" value="P-loop containing nucleotide triphosphate hydrolases"/>
    <property type="match status" value="1"/>
</dbReference>
<dbReference type="GO" id="GO:0016887">
    <property type="term" value="F:ATP hydrolysis activity"/>
    <property type="evidence" value="ECO:0007669"/>
    <property type="project" value="TreeGrafter"/>
</dbReference>